<reference evidence="1" key="1">
    <citation type="submission" date="2020-09" db="EMBL/GenBank/DDBJ databases">
        <title>New species isolated from human feces.</title>
        <authorList>
            <person name="Kitahara M."/>
            <person name="Shigeno Y."/>
            <person name="Shime M."/>
            <person name="Matsumoto Y."/>
            <person name="Nakamura S."/>
            <person name="Motooka D."/>
            <person name="Fukuoka S."/>
            <person name="Nishikawa H."/>
            <person name="Benno Y."/>
        </authorList>
    </citation>
    <scope>NUCLEOTIDE SEQUENCE</scope>
    <source>
        <strain evidence="1">MM35</strain>
    </source>
</reference>
<dbReference type="Proteomes" id="UP000681343">
    <property type="component" value="Chromosome"/>
</dbReference>
<dbReference type="EMBL" id="AP023415">
    <property type="protein sequence ID" value="BCK78406.1"/>
    <property type="molecule type" value="Genomic_DNA"/>
</dbReference>
<organism evidence="1 2">
    <name type="scientific">Vescimonas fastidiosa</name>
    <dbReference type="NCBI Taxonomy" id="2714353"/>
    <lineage>
        <taxon>Bacteria</taxon>
        <taxon>Bacillati</taxon>
        <taxon>Bacillota</taxon>
        <taxon>Clostridia</taxon>
        <taxon>Eubacteriales</taxon>
        <taxon>Oscillospiraceae</taxon>
        <taxon>Vescimonas</taxon>
    </lineage>
</organism>
<protein>
    <recommendedName>
        <fullName evidence="3">SpoIIIAH-like family protein</fullName>
    </recommendedName>
</protein>
<evidence type="ECO:0000313" key="2">
    <source>
        <dbReference type="Proteomes" id="UP000681343"/>
    </source>
</evidence>
<keyword evidence="2" id="KW-1185">Reference proteome</keyword>
<evidence type="ECO:0000313" key="1">
    <source>
        <dbReference type="EMBL" id="BCK78406.1"/>
    </source>
</evidence>
<dbReference type="KEGG" id="vfa:MM35RIKEN_05980"/>
<dbReference type="InterPro" id="IPR038503">
    <property type="entry name" value="SpoIIIAH_sf"/>
</dbReference>
<dbReference type="Pfam" id="PF12685">
    <property type="entry name" value="SpoIIIAH"/>
    <property type="match status" value="1"/>
</dbReference>
<dbReference type="Gene3D" id="1.10.287.4300">
    <property type="entry name" value="Stage III sporulation protein AH-like"/>
    <property type="match status" value="1"/>
</dbReference>
<proteinExistence type="predicted"/>
<dbReference type="RefSeq" id="WP_212819172.1">
    <property type="nucleotide sequence ID" value="NZ_AP023415.1"/>
</dbReference>
<name>A0A810PXI2_9FIRM</name>
<dbReference type="InterPro" id="IPR024232">
    <property type="entry name" value="SpoIIIAH"/>
</dbReference>
<evidence type="ECO:0008006" key="3">
    <source>
        <dbReference type="Google" id="ProtNLM"/>
    </source>
</evidence>
<gene>
    <name evidence="1" type="ORF">MM35RIKEN_05980</name>
</gene>
<accession>A0A810PXI2</accession>
<dbReference type="AlphaFoldDB" id="A0A810PXI2"/>
<sequence length="181" mass="19362">MKKVWKKRAVVGAVLLFVCAAVYMNWRYAGSLENTSKVLGESTLVSGENQPGGQTDAAPTQATAAEDDYFATARLSRKQARDNAISMLKDASVDENADQSVLNEASQTLQVLAAYTVAESQIENLVTAKGYADCVAFMGAESISVVVDDADGLDAKDVARIVDIVVQETGYTPDQIKVMES</sequence>